<accession>A0A915K8R3</accession>
<sequence length="205" mass="23148">MSRCPSLPTTTTSCCDEILHLRQISSRLRFPLFRELFTLRYKIKLSSDQPNKWACLYGESAELFDIDSSNTSGDQKTRKSYRNLFAIFSLNHSDHKIVNLLVAIGTNARIFVVFCTINVGTIIERKILLANGSPTTLIGEVPMAVATPKPLEEPLQRCALRAQLLYPKPKPKENFKVGGLKRAESISIMPTTFICLVERERMPCK</sequence>
<reference evidence="2" key="1">
    <citation type="submission" date="2022-11" db="UniProtKB">
        <authorList>
            <consortium name="WormBaseParasite"/>
        </authorList>
    </citation>
    <scope>IDENTIFICATION</scope>
</reference>
<dbReference type="WBParaSite" id="nRc.2.0.1.t35122-RA">
    <property type="protein sequence ID" value="nRc.2.0.1.t35122-RA"/>
    <property type="gene ID" value="nRc.2.0.1.g35122"/>
</dbReference>
<evidence type="ECO:0000313" key="2">
    <source>
        <dbReference type="WBParaSite" id="nRc.2.0.1.t35122-RA"/>
    </source>
</evidence>
<name>A0A915K8R3_ROMCU</name>
<protein>
    <submittedName>
        <fullName evidence="2">Uncharacterized protein</fullName>
    </submittedName>
</protein>
<keyword evidence="1" id="KW-1185">Reference proteome</keyword>
<dbReference type="AlphaFoldDB" id="A0A915K8R3"/>
<dbReference type="Proteomes" id="UP000887565">
    <property type="component" value="Unplaced"/>
</dbReference>
<organism evidence="1 2">
    <name type="scientific">Romanomermis culicivorax</name>
    <name type="common">Nematode worm</name>
    <dbReference type="NCBI Taxonomy" id="13658"/>
    <lineage>
        <taxon>Eukaryota</taxon>
        <taxon>Metazoa</taxon>
        <taxon>Ecdysozoa</taxon>
        <taxon>Nematoda</taxon>
        <taxon>Enoplea</taxon>
        <taxon>Dorylaimia</taxon>
        <taxon>Mermithida</taxon>
        <taxon>Mermithoidea</taxon>
        <taxon>Mermithidae</taxon>
        <taxon>Romanomermis</taxon>
    </lineage>
</organism>
<evidence type="ECO:0000313" key="1">
    <source>
        <dbReference type="Proteomes" id="UP000887565"/>
    </source>
</evidence>
<proteinExistence type="predicted"/>